<dbReference type="Proteomes" id="UP000266743">
    <property type="component" value="Chromosome 7"/>
</dbReference>
<feature type="transmembrane region" description="Helical" evidence="2">
    <location>
        <begin position="267"/>
        <end position="291"/>
    </location>
</feature>
<comment type="caution">
    <text evidence="3">The sequence shown here is derived from an EMBL/GenBank/DDBJ whole genome shotgun (WGS) entry which is preliminary data.</text>
</comment>
<feature type="region of interest" description="Disordered" evidence="1">
    <location>
        <begin position="431"/>
        <end position="504"/>
    </location>
</feature>
<organism evidence="3">
    <name type="scientific">Trypanosoma brucei equiperdum</name>
    <dbReference type="NCBI Taxonomy" id="630700"/>
    <lineage>
        <taxon>Eukaryota</taxon>
        <taxon>Discoba</taxon>
        <taxon>Euglenozoa</taxon>
        <taxon>Kinetoplastea</taxon>
        <taxon>Metakinetoplastina</taxon>
        <taxon>Trypanosomatida</taxon>
        <taxon>Trypanosomatidae</taxon>
        <taxon>Trypanosoma</taxon>
    </lineage>
</organism>
<keyword evidence="2" id="KW-0812">Transmembrane</keyword>
<sequence length="553" mass="59575">MCTTTDLIQTRVAPAQLFVIFYFLQWLFVASTASGESVHAIFKISKSGDAPFFKQAERHCERAKMRLATPTTAKGATAVKKLLKRCGPSDVPVLGGGLSVRCSSNSFFFLWSPKLDEPKYPVEDTAPYCGERDPRGWGTKCVTRNRSAGRLFYQFHTSEGEKGNCTGPVTMDYDPAILYELEVPSAGEEGLLAWVVSRGGKNGSTAALRSLRSDLEDTSRAYIGDSSKMIEYVLCEGGRSSVVSSTSCYSVSYASVPNVGGSSRTGVHWLVIVFLSFIGLIVLCVVTLSIVGGVTKKVTAGNVHRGDNTGSGRRRTSLSHSSWHVMSQPGGSSGIQYSRRGSQPGNILSPLQDAASINMQRYESDGVAAVPRQGSFNGRNTQQRSSLPTNVNQAQQNYNTNRVTSQVNNYSASLHRLGSFRGPIIHRQGSFNNSTSVPAGNTYNGGLSRPGSFRGSSPNHQGSFNRSDIFRDPSLYGESPPHGDPRLGLNPLRDIGYDRGNTPEQVSLSSVGMAQQGNFANVGARGGSFRGINRNQQGSFRNSNPPSGGLFNT</sequence>
<protein>
    <submittedName>
        <fullName evidence="3">Uncharacterized protein</fullName>
    </submittedName>
</protein>
<feature type="region of interest" description="Disordered" evidence="1">
    <location>
        <begin position="522"/>
        <end position="553"/>
    </location>
</feature>
<proteinExistence type="predicted"/>
<gene>
    <name evidence="3" type="ORF">DPX39_070064800</name>
</gene>
<keyword evidence="2" id="KW-0472">Membrane</keyword>
<evidence type="ECO:0000313" key="3">
    <source>
        <dbReference type="EMBL" id="RHW71174.1"/>
    </source>
</evidence>
<evidence type="ECO:0000256" key="2">
    <source>
        <dbReference type="SAM" id="Phobius"/>
    </source>
</evidence>
<keyword evidence="2" id="KW-1133">Transmembrane helix</keyword>
<feature type="compositionally biased region" description="Polar residues" evidence="1">
    <location>
        <begin position="454"/>
        <end position="466"/>
    </location>
</feature>
<accession>A0A3L6L3D6</accession>
<feature type="compositionally biased region" description="Polar residues" evidence="1">
    <location>
        <begin position="533"/>
        <end position="553"/>
    </location>
</feature>
<feature type="compositionally biased region" description="Polar residues" evidence="1">
    <location>
        <begin position="431"/>
        <end position="445"/>
    </location>
</feature>
<dbReference type="AlphaFoldDB" id="A0A3L6L3D6"/>
<evidence type="ECO:0000256" key="1">
    <source>
        <dbReference type="SAM" id="MobiDB-lite"/>
    </source>
</evidence>
<reference evidence="3" key="1">
    <citation type="submission" date="2018-09" db="EMBL/GenBank/DDBJ databases">
        <title>whole genome sequence of T. equiperdum IVM-t1 strain.</title>
        <authorList>
            <person name="Suganuma K."/>
        </authorList>
    </citation>
    <scope>NUCLEOTIDE SEQUENCE [LARGE SCALE GENOMIC DNA]</scope>
    <source>
        <strain evidence="3">IVM-t1</strain>
    </source>
</reference>
<name>A0A3L6L3D6_9TRYP</name>
<feature type="region of interest" description="Disordered" evidence="1">
    <location>
        <begin position="300"/>
        <end position="334"/>
    </location>
</feature>
<dbReference type="EMBL" id="QSBY01000007">
    <property type="protein sequence ID" value="RHW71174.1"/>
    <property type="molecule type" value="Genomic_DNA"/>
</dbReference>